<evidence type="ECO:0000313" key="1">
    <source>
        <dbReference type="EnsemblMetazoa" id="XP_011664458"/>
    </source>
</evidence>
<evidence type="ECO:0000313" key="2">
    <source>
        <dbReference type="Proteomes" id="UP000007110"/>
    </source>
</evidence>
<dbReference type="SUPFAM" id="SSF50969">
    <property type="entry name" value="YVTN repeat-like/Quinoprotein amine dehydrogenase"/>
    <property type="match status" value="1"/>
</dbReference>
<reference evidence="2" key="1">
    <citation type="submission" date="2015-02" db="EMBL/GenBank/DDBJ databases">
        <title>Genome sequencing for Strongylocentrotus purpuratus.</title>
        <authorList>
            <person name="Murali S."/>
            <person name="Liu Y."/>
            <person name="Vee V."/>
            <person name="English A."/>
            <person name="Wang M."/>
            <person name="Skinner E."/>
            <person name="Han Y."/>
            <person name="Muzny D.M."/>
            <person name="Worley K.C."/>
            <person name="Gibbs R.A."/>
        </authorList>
    </citation>
    <scope>NUCLEOTIDE SEQUENCE</scope>
</reference>
<dbReference type="EnsemblMetazoa" id="XM_011666156">
    <property type="protein sequence ID" value="XP_011664458"/>
    <property type="gene ID" value="LOC105438403"/>
</dbReference>
<dbReference type="RefSeq" id="XP_011664458.1">
    <property type="nucleotide sequence ID" value="XM_011666156.2"/>
</dbReference>
<organism evidence="1 2">
    <name type="scientific">Strongylocentrotus purpuratus</name>
    <name type="common">Purple sea urchin</name>
    <dbReference type="NCBI Taxonomy" id="7668"/>
    <lineage>
        <taxon>Eukaryota</taxon>
        <taxon>Metazoa</taxon>
        <taxon>Echinodermata</taxon>
        <taxon>Eleutherozoa</taxon>
        <taxon>Echinozoa</taxon>
        <taxon>Echinoidea</taxon>
        <taxon>Euechinoidea</taxon>
        <taxon>Echinacea</taxon>
        <taxon>Camarodonta</taxon>
        <taxon>Echinidea</taxon>
        <taxon>Strongylocentrotidae</taxon>
        <taxon>Strongylocentrotus</taxon>
    </lineage>
</organism>
<dbReference type="OrthoDB" id="10455390at2759"/>
<dbReference type="KEGG" id="spu:105438403"/>
<reference evidence="1" key="2">
    <citation type="submission" date="2021-01" db="UniProtKB">
        <authorList>
            <consortium name="EnsemblMetazoa"/>
        </authorList>
    </citation>
    <scope>IDENTIFICATION</scope>
</reference>
<dbReference type="GeneID" id="105438403"/>
<name>A0A7M7HLI0_STRPU</name>
<sequence>MTCMLHISVLNAQRKSLKEIVACGVSCAPIDSNVIVCGKRRRDCEGDSVDGCITLYDRQWKMIRDISIPKNNSPDDTSVYVDVDRDGMILAAHFDMSNIYVINPADGKILNTITMQDKVVRGEIQALTSGDIVVKTGNDQFTVISRSGEEMAVIHFDEWCGSRCRVDKLTDTLYIAYWDTEHTIYAVDQVSCDGIIQARRIVEYENSDRNSYLYTSRCLVIPTGNLVACDGDKLFVYKKRLIV</sequence>
<accession>A0A7M7HLI0</accession>
<dbReference type="InterPro" id="IPR011044">
    <property type="entry name" value="Quino_amine_DH_bsu"/>
</dbReference>
<dbReference type="Proteomes" id="UP000007110">
    <property type="component" value="Unassembled WGS sequence"/>
</dbReference>
<dbReference type="AlphaFoldDB" id="A0A7M7HLI0"/>
<protein>
    <submittedName>
        <fullName evidence="1">Uncharacterized protein</fullName>
    </submittedName>
</protein>
<keyword evidence="2" id="KW-1185">Reference proteome</keyword>
<proteinExistence type="predicted"/>
<dbReference type="InParanoid" id="A0A7M7HLI0"/>